<evidence type="ECO:0000256" key="1">
    <source>
        <dbReference type="SAM" id="Phobius"/>
    </source>
</evidence>
<dbReference type="EMBL" id="JBHSBH010000022">
    <property type="protein sequence ID" value="MFC3999874.1"/>
    <property type="molecule type" value="Genomic_DNA"/>
</dbReference>
<evidence type="ECO:0000313" key="2">
    <source>
        <dbReference type="EMBL" id="MFC3999874.1"/>
    </source>
</evidence>
<gene>
    <name evidence="2" type="ORF">ACFOVU_28430</name>
</gene>
<proteinExistence type="predicted"/>
<evidence type="ECO:0008006" key="4">
    <source>
        <dbReference type="Google" id="ProtNLM"/>
    </source>
</evidence>
<accession>A0ABV8FXK3</accession>
<keyword evidence="1" id="KW-0472">Membrane</keyword>
<dbReference type="RefSeq" id="WP_378538539.1">
    <property type="nucleotide sequence ID" value="NZ_JBHSBH010000022.1"/>
</dbReference>
<reference evidence="3" key="1">
    <citation type="journal article" date="2019" name="Int. J. Syst. Evol. Microbiol.">
        <title>The Global Catalogue of Microorganisms (GCM) 10K type strain sequencing project: providing services to taxonomists for standard genome sequencing and annotation.</title>
        <authorList>
            <consortium name="The Broad Institute Genomics Platform"/>
            <consortium name="The Broad Institute Genome Sequencing Center for Infectious Disease"/>
            <person name="Wu L."/>
            <person name="Ma J."/>
        </authorList>
    </citation>
    <scope>NUCLEOTIDE SEQUENCE [LARGE SCALE GENOMIC DNA]</scope>
    <source>
        <strain evidence="3">TBRC 1826</strain>
    </source>
</reference>
<keyword evidence="3" id="KW-1185">Reference proteome</keyword>
<sequence>MIMLVIIGVLGILILARARQVGSVASAAEGTKVRGVAETLGLAEAYPVTRRCAVRGRVVPADGEGTGEAPLSEEKSVWWRVRIHPRSRYSRSGIFLARTETSQRPFDLVEGDRRIRVEPDPEMAHGDTITGYAEEQHPQAFVDRKTPMTDLVKARFPAVREELSGLDIRKVDFTEWRVPEDAEATVVGWLTFDPTTNEPVIRARRSADDEPLLSISMGADTGATEIRGQNRKSLTIGWAFIVFGFGLLLFGLPAFLSDLAG</sequence>
<protein>
    <recommendedName>
        <fullName evidence="4">RING-type E3 ubiquitin transferase</fullName>
    </recommendedName>
</protein>
<comment type="caution">
    <text evidence="2">The sequence shown here is derived from an EMBL/GenBank/DDBJ whole genome shotgun (WGS) entry which is preliminary data.</text>
</comment>
<feature type="transmembrane region" description="Helical" evidence="1">
    <location>
        <begin position="236"/>
        <end position="256"/>
    </location>
</feature>
<keyword evidence="1" id="KW-1133">Transmembrane helix</keyword>
<name>A0ABV8FXK3_9ACTN</name>
<dbReference type="Proteomes" id="UP001595847">
    <property type="component" value="Unassembled WGS sequence"/>
</dbReference>
<keyword evidence="1" id="KW-0812">Transmembrane</keyword>
<organism evidence="2 3">
    <name type="scientific">Nocardiopsis sediminis</name>
    <dbReference type="NCBI Taxonomy" id="1778267"/>
    <lineage>
        <taxon>Bacteria</taxon>
        <taxon>Bacillati</taxon>
        <taxon>Actinomycetota</taxon>
        <taxon>Actinomycetes</taxon>
        <taxon>Streptosporangiales</taxon>
        <taxon>Nocardiopsidaceae</taxon>
        <taxon>Nocardiopsis</taxon>
    </lineage>
</organism>
<evidence type="ECO:0000313" key="3">
    <source>
        <dbReference type="Proteomes" id="UP001595847"/>
    </source>
</evidence>